<dbReference type="FunFam" id="3.30.70.1230:FF:000006">
    <property type="entry name" value="Adenylate cyclase"/>
    <property type="match status" value="1"/>
</dbReference>
<feature type="compositionally biased region" description="Basic and acidic residues" evidence="15">
    <location>
        <begin position="336"/>
        <end position="350"/>
    </location>
</feature>
<dbReference type="SUPFAM" id="SSF55073">
    <property type="entry name" value="Nucleotide cyclase"/>
    <property type="match status" value="2"/>
</dbReference>
<evidence type="ECO:0000313" key="19">
    <source>
        <dbReference type="Proteomes" id="UP000677054"/>
    </source>
</evidence>
<feature type="region of interest" description="Disordered" evidence="15">
    <location>
        <begin position="1"/>
        <end position="29"/>
    </location>
</feature>
<keyword evidence="12 16" id="KW-0472">Membrane</keyword>
<evidence type="ECO:0000256" key="13">
    <source>
        <dbReference type="ARBA" id="ARBA00023239"/>
    </source>
</evidence>
<feature type="transmembrane region" description="Helical" evidence="16">
    <location>
        <begin position="622"/>
        <end position="646"/>
    </location>
</feature>
<dbReference type="GO" id="GO:0005886">
    <property type="term" value="C:plasma membrane"/>
    <property type="evidence" value="ECO:0007669"/>
    <property type="project" value="TreeGrafter"/>
</dbReference>
<dbReference type="FunFam" id="3.30.70.1230:FF:000014">
    <property type="entry name" value="adenylate cyclase type 9"/>
    <property type="match status" value="1"/>
</dbReference>
<dbReference type="EMBL" id="LR901413">
    <property type="protein sequence ID" value="CAD7248543.1"/>
    <property type="molecule type" value="Genomic_DNA"/>
</dbReference>
<keyword evidence="9" id="KW-0460">Magnesium</keyword>
<gene>
    <name evidence="18" type="ORF">DSTB1V02_LOCUS8355</name>
</gene>
<keyword evidence="10 16" id="KW-1133">Transmembrane helix</keyword>
<evidence type="ECO:0000256" key="11">
    <source>
        <dbReference type="ARBA" id="ARBA00022998"/>
    </source>
</evidence>
<dbReference type="OrthoDB" id="10261550at2759"/>
<keyword evidence="8" id="KW-0067">ATP-binding</keyword>
<sequence>MKGIETSGPDEGACDQGVVESSRGDPRVTKKRRMITRLMHLGDPGIFEDEVSDRLDRPSSPIVSTALHPRTLSSFQERLLLSVLPEHVAADMRRDMEKGEEPSQFKTIYMSRHENVSILFADIVGFTAISSTYSASELVQILNELFARFDRLAEKYHQLRIKILGDCYYCISGAPEDREDHGVLCVHMGLSMVEAIKYVRELTGSPVDMRVGIHTGAVLAGVLGQRQWHYDVYSKDVILANKMESAGMPGRVHVSNVTLATLGDAFEVEAAWAEKREEALRLAGLKTYFIVRILIPFQEGTEEPNGDIAVLLDPEFSDNDVLSRENSLTESNCALSERDREGGSGSTRREERRTLLYRKRLRKELVNREAHEAVLRRSVKQPFLKFVKAEMEKEFQEQGGLEDDSKLSPAVLAVIFFATSVAQLVVLPRDVASLSTLTAGFLIFPVFLSVVLPCIRPPVSPATRPAEPGKRLEAGTAADSLFLAPPPLDFLGLAVPTLKAWGCMERNGRMREMGGCTSIQVCRKRLERIWERMERSFWVRSLYVIGLVAILLLLNIIDMVFCKPALDVYAQTGTEVTRTNDTASPSPSLDYCLYPAYFAHFGILMLIGVSLLAHLDHVTKGLLILGISATHVLLILLPPVETVFSAAQRAMGLPFLGGVLEEKHEVCLSFLLISLVFLFFTRQLEKTQRVLFIWKAAISEQRERAAAIRRHNQHSTPYELTQALVFNILPPHVAAHFMQSKRLKHSTLYSQSYAEVGVLFASIPNFSDFYSEETVNNQGLECLRFLNEVISDFDALLESSEFYEISKIKTIGSTYMAASGLTPTRKVLPNMSIRKRWWHLSLLVEFAFRLRETLNAINEQSFNNFILKMGINHGPITAGVIGARKPHYDIWGNTVNVASRMESTGRAGFIQVTQETQEILSQFGYQFEARGLVQVKGKGELMTYYLIGKEEGAPLFSSPESEPVDTNYELGPTRGLDVKLGLHIVHFKFTSHDQGFVTP</sequence>
<evidence type="ECO:0000256" key="16">
    <source>
        <dbReference type="SAM" id="Phobius"/>
    </source>
</evidence>
<dbReference type="PANTHER" id="PTHR45627:SF30">
    <property type="entry name" value="ADENYLATE CYCLASE TYPE 3"/>
    <property type="match status" value="1"/>
</dbReference>
<evidence type="ECO:0000259" key="17">
    <source>
        <dbReference type="PROSITE" id="PS50125"/>
    </source>
</evidence>
<keyword evidence="11" id="KW-0115">cAMP biosynthesis</keyword>
<dbReference type="GO" id="GO:0046872">
    <property type="term" value="F:metal ion binding"/>
    <property type="evidence" value="ECO:0007669"/>
    <property type="project" value="UniProtKB-KW"/>
</dbReference>
<dbReference type="Gene3D" id="3.30.70.1230">
    <property type="entry name" value="Nucleotide cyclase"/>
    <property type="match status" value="2"/>
</dbReference>
<comment type="cofactor">
    <cofactor evidence="2">
        <name>Mg(2+)</name>
        <dbReference type="ChEBI" id="CHEBI:18420"/>
    </cofactor>
</comment>
<keyword evidence="13 14" id="KW-0456">Lyase</keyword>
<evidence type="ECO:0000313" key="18">
    <source>
        <dbReference type="EMBL" id="CAD7248543.1"/>
    </source>
</evidence>
<dbReference type="InterPro" id="IPR018297">
    <property type="entry name" value="A/G_cyclase_CS"/>
</dbReference>
<comment type="subcellular location">
    <subcellularLocation>
        <location evidence="3">Membrane</location>
        <topology evidence="3">Multi-pass membrane protein</topology>
    </subcellularLocation>
</comment>
<dbReference type="EC" id="4.6.1.1" evidence="4"/>
<keyword evidence="19" id="KW-1185">Reference proteome</keyword>
<feature type="transmembrane region" description="Helical" evidence="16">
    <location>
        <begin position="594"/>
        <end position="615"/>
    </location>
</feature>
<dbReference type="AlphaFoldDB" id="A0A7R9A527"/>
<feature type="compositionally biased region" description="Polar residues" evidence="15">
    <location>
        <begin position="324"/>
        <end position="334"/>
    </location>
</feature>
<dbReference type="InterPro" id="IPR029787">
    <property type="entry name" value="Nucleotide_cyclase"/>
</dbReference>
<dbReference type="GO" id="GO:0004016">
    <property type="term" value="F:adenylate cyclase activity"/>
    <property type="evidence" value="ECO:0007669"/>
    <property type="project" value="UniProtKB-EC"/>
</dbReference>
<dbReference type="GO" id="GO:0007189">
    <property type="term" value="P:adenylate cyclase-activating G protein-coupled receptor signaling pathway"/>
    <property type="evidence" value="ECO:0007669"/>
    <property type="project" value="TreeGrafter"/>
</dbReference>
<evidence type="ECO:0000256" key="15">
    <source>
        <dbReference type="SAM" id="MobiDB-lite"/>
    </source>
</evidence>
<name>A0A7R9A527_9CRUS</name>
<evidence type="ECO:0000256" key="1">
    <source>
        <dbReference type="ARBA" id="ARBA00001593"/>
    </source>
</evidence>
<feature type="domain" description="Guanylate cyclase" evidence="17">
    <location>
        <begin position="117"/>
        <end position="244"/>
    </location>
</feature>
<dbReference type="GO" id="GO:0005524">
    <property type="term" value="F:ATP binding"/>
    <property type="evidence" value="ECO:0007669"/>
    <property type="project" value="UniProtKB-KW"/>
</dbReference>
<organism evidence="18">
    <name type="scientific">Darwinula stevensoni</name>
    <dbReference type="NCBI Taxonomy" id="69355"/>
    <lineage>
        <taxon>Eukaryota</taxon>
        <taxon>Metazoa</taxon>
        <taxon>Ecdysozoa</taxon>
        <taxon>Arthropoda</taxon>
        <taxon>Crustacea</taxon>
        <taxon>Oligostraca</taxon>
        <taxon>Ostracoda</taxon>
        <taxon>Podocopa</taxon>
        <taxon>Podocopida</taxon>
        <taxon>Darwinulocopina</taxon>
        <taxon>Darwinuloidea</taxon>
        <taxon>Darwinulidae</taxon>
        <taxon>Darwinula</taxon>
    </lineage>
</organism>
<keyword evidence="6" id="KW-0479">Metal-binding</keyword>
<dbReference type="EMBL" id="CAJPEV010001896">
    <property type="protein sequence ID" value="CAG0894771.1"/>
    <property type="molecule type" value="Genomic_DNA"/>
</dbReference>
<reference evidence="18" key="1">
    <citation type="submission" date="2020-11" db="EMBL/GenBank/DDBJ databases">
        <authorList>
            <person name="Tran Van P."/>
        </authorList>
    </citation>
    <scope>NUCLEOTIDE SEQUENCE</scope>
</reference>
<evidence type="ECO:0000256" key="4">
    <source>
        <dbReference type="ARBA" id="ARBA00012201"/>
    </source>
</evidence>
<feature type="region of interest" description="Disordered" evidence="15">
    <location>
        <begin position="323"/>
        <end position="350"/>
    </location>
</feature>
<feature type="domain" description="Guanylate cyclase" evidence="17">
    <location>
        <begin position="757"/>
        <end position="902"/>
    </location>
</feature>
<evidence type="ECO:0000256" key="8">
    <source>
        <dbReference type="ARBA" id="ARBA00022840"/>
    </source>
</evidence>
<comment type="similarity">
    <text evidence="14">Belongs to the adenylyl cyclase class-4/guanylyl cyclase family.</text>
</comment>
<feature type="transmembrane region" description="Helical" evidence="16">
    <location>
        <begin position="432"/>
        <end position="455"/>
    </location>
</feature>
<comment type="catalytic activity">
    <reaction evidence="1">
        <text>ATP = 3',5'-cyclic AMP + diphosphate</text>
        <dbReference type="Rhea" id="RHEA:15389"/>
        <dbReference type="ChEBI" id="CHEBI:30616"/>
        <dbReference type="ChEBI" id="CHEBI:33019"/>
        <dbReference type="ChEBI" id="CHEBI:58165"/>
        <dbReference type="EC" id="4.6.1.1"/>
    </reaction>
</comment>
<evidence type="ECO:0000256" key="10">
    <source>
        <dbReference type="ARBA" id="ARBA00022989"/>
    </source>
</evidence>
<evidence type="ECO:0000256" key="6">
    <source>
        <dbReference type="ARBA" id="ARBA00022723"/>
    </source>
</evidence>
<dbReference type="SMART" id="SM00044">
    <property type="entry name" value="CYCc"/>
    <property type="match status" value="2"/>
</dbReference>
<evidence type="ECO:0000256" key="12">
    <source>
        <dbReference type="ARBA" id="ARBA00023136"/>
    </source>
</evidence>
<keyword evidence="7" id="KW-0547">Nucleotide-binding</keyword>
<evidence type="ECO:0000256" key="5">
    <source>
        <dbReference type="ARBA" id="ARBA00022692"/>
    </source>
</evidence>
<dbReference type="Proteomes" id="UP000677054">
    <property type="component" value="Unassembled WGS sequence"/>
</dbReference>
<dbReference type="PROSITE" id="PS00452">
    <property type="entry name" value="GUANYLATE_CYCLASE_1"/>
    <property type="match status" value="1"/>
</dbReference>
<dbReference type="GO" id="GO:0035556">
    <property type="term" value="P:intracellular signal transduction"/>
    <property type="evidence" value="ECO:0007669"/>
    <property type="project" value="InterPro"/>
</dbReference>
<evidence type="ECO:0000256" key="7">
    <source>
        <dbReference type="ARBA" id="ARBA00022741"/>
    </source>
</evidence>
<keyword evidence="5 16" id="KW-0812">Transmembrane</keyword>
<accession>A0A7R9A527</accession>
<evidence type="ECO:0000256" key="3">
    <source>
        <dbReference type="ARBA" id="ARBA00004141"/>
    </source>
</evidence>
<dbReference type="PANTHER" id="PTHR45627">
    <property type="entry name" value="ADENYLATE CYCLASE TYPE 1"/>
    <property type="match status" value="1"/>
</dbReference>
<feature type="transmembrane region" description="Helical" evidence="16">
    <location>
        <begin position="537"/>
        <end position="557"/>
    </location>
</feature>
<protein>
    <recommendedName>
        <fullName evidence="4">adenylate cyclase</fullName>
        <ecNumber evidence="4">4.6.1.1</ecNumber>
    </recommendedName>
</protein>
<evidence type="ECO:0000256" key="14">
    <source>
        <dbReference type="RuleBase" id="RU000405"/>
    </source>
</evidence>
<dbReference type="InterPro" id="IPR001054">
    <property type="entry name" value="A/G_cyclase"/>
</dbReference>
<dbReference type="GO" id="GO:0006171">
    <property type="term" value="P:cAMP biosynthetic process"/>
    <property type="evidence" value="ECO:0007669"/>
    <property type="project" value="UniProtKB-KW"/>
</dbReference>
<dbReference type="PROSITE" id="PS50125">
    <property type="entry name" value="GUANYLATE_CYCLASE_2"/>
    <property type="match status" value="2"/>
</dbReference>
<evidence type="ECO:0000256" key="2">
    <source>
        <dbReference type="ARBA" id="ARBA00001946"/>
    </source>
</evidence>
<dbReference type="CDD" id="cd07302">
    <property type="entry name" value="CHD"/>
    <property type="match status" value="2"/>
</dbReference>
<dbReference type="Pfam" id="PF00211">
    <property type="entry name" value="Guanylate_cyc"/>
    <property type="match status" value="2"/>
</dbReference>
<evidence type="ECO:0000256" key="9">
    <source>
        <dbReference type="ARBA" id="ARBA00022842"/>
    </source>
</evidence>
<proteinExistence type="inferred from homology"/>